<dbReference type="GO" id="GO:0042910">
    <property type="term" value="F:xenobiotic transmembrane transporter activity"/>
    <property type="evidence" value="ECO:0007669"/>
    <property type="project" value="TreeGrafter"/>
</dbReference>
<name>A0AAJ2U5Q2_ALKPS</name>
<dbReference type="PANTHER" id="PTHR32063">
    <property type="match status" value="1"/>
</dbReference>
<comment type="caution">
    <text evidence="1">The sequence shown here is derived from an EMBL/GenBank/DDBJ whole genome shotgun (WGS) entry which is preliminary data.</text>
</comment>
<protein>
    <submittedName>
        <fullName evidence="1">Efflux RND transporter permease subunit</fullName>
    </submittedName>
</protein>
<dbReference type="EMBL" id="JAWJAY010000981">
    <property type="protein sequence ID" value="MDV2888135.1"/>
    <property type="molecule type" value="Genomic_DNA"/>
</dbReference>
<evidence type="ECO:0000313" key="1">
    <source>
        <dbReference type="EMBL" id="MDV2888135.1"/>
    </source>
</evidence>
<dbReference type="Gene3D" id="3.30.70.1430">
    <property type="entry name" value="Multidrug efflux transporter AcrB pore domain"/>
    <property type="match status" value="1"/>
</dbReference>
<feature type="non-terminal residue" evidence="1">
    <location>
        <position position="1"/>
    </location>
</feature>
<dbReference type="GO" id="GO:0005886">
    <property type="term" value="C:plasma membrane"/>
    <property type="evidence" value="ECO:0007669"/>
    <property type="project" value="TreeGrafter"/>
</dbReference>
<dbReference type="AlphaFoldDB" id="A0AAJ2U5Q2"/>
<dbReference type="PANTHER" id="PTHR32063:SF24">
    <property type="entry name" value="CATION EFFLUX SYSTEM (ACRB_ACRD_ACRF FAMILY)"/>
    <property type="match status" value="1"/>
</dbReference>
<dbReference type="RefSeq" id="WP_323468157.1">
    <property type="nucleotide sequence ID" value="NZ_JAWJAY010000981.1"/>
</dbReference>
<feature type="non-terminal residue" evidence="1">
    <location>
        <position position="84"/>
    </location>
</feature>
<reference evidence="1" key="1">
    <citation type="submission" date="2023-10" db="EMBL/GenBank/DDBJ databases">
        <title>Screening of Alkalihalophilus pseudofirmusBZ-TG-HK211 and Its Alleviation of Salt Stress on Rapeseed Growth.</title>
        <authorList>
            <person name="Zhao B."/>
            <person name="Guo T."/>
        </authorList>
    </citation>
    <scope>NUCLEOTIDE SEQUENCE</scope>
    <source>
        <strain evidence="1">BZ-TG-HK211</strain>
    </source>
</reference>
<dbReference type="Proteomes" id="UP001285636">
    <property type="component" value="Unassembled WGS sequence"/>
</dbReference>
<gene>
    <name evidence="1" type="ORF">RYX45_23515</name>
</gene>
<organism evidence="1 2">
    <name type="scientific">Alkalihalophilus pseudofirmus</name>
    <name type="common">Bacillus pseudofirmus</name>
    <dbReference type="NCBI Taxonomy" id="79885"/>
    <lineage>
        <taxon>Bacteria</taxon>
        <taxon>Bacillati</taxon>
        <taxon>Bacillota</taxon>
        <taxon>Bacilli</taxon>
        <taxon>Bacillales</taxon>
        <taxon>Bacillaceae</taxon>
        <taxon>Alkalihalophilus</taxon>
    </lineage>
</organism>
<dbReference type="InterPro" id="IPR001036">
    <property type="entry name" value="Acrflvin-R"/>
</dbReference>
<proteinExistence type="predicted"/>
<accession>A0AAJ2U5Q2</accession>
<evidence type="ECO:0000313" key="2">
    <source>
        <dbReference type="Proteomes" id="UP001285636"/>
    </source>
</evidence>
<sequence>VVLAGLLFTMLGREFIPQLDEGDLSMQALRIPSTALEQSEKMQLQVEKAISSLPEVNYVFSKSGTAEVATDPMPPNISDAFIIL</sequence>
<dbReference type="Pfam" id="PF00873">
    <property type="entry name" value="ACR_tran"/>
    <property type="match status" value="1"/>
</dbReference>
<dbReference type="Gene3D" id="1.20.1640.10">
    <property type="entry name" value="Multidrug efflux transporter AcrB transmembrane domain"/>
    <property type="match status" value="1"/>
</dbReference>